<comment type="caution">
    <text evidence="2">The sequence shown here is derived from an EMBL/GenBank/DDBJ whole genome shotgun (WGS) entry which is preliminary data.</text>
</comment>
<feature type="compositionally biased region" description="Basic and acidic residues" evidence="1">
    <location>
        <begin position="1"/>
        <end position="10"/>
    </location>
</feature>
<evidence type="ECO:0000256" key="1">
    <source>
        <dbReference type="SAM" id="MobiDB-lite"/>
    </source>
</evidence>
<proteinExistence type="predicted"/>
<evidence type="ECO:0000313" key="2">
    <source>
        <dbReference type="EMBL" id="GES33274.1"/>
    </source>
</evidence>
<name>A0A5J4LL95_9ACTN</name>
<feature type="region of interest" description="Disordered" evidence="1">
    <location>
        <begin position="26"/>
        <end position="64"/>
    </location>
</feature>
<evidence type="ECO:0000313" key="3">
    <source>
        <dbReference type="Proteomes" id="UP000325598"/>
    </source>
</evidence>
<dbReference type="EMBL" id="BLAG01000018">
    <property type="protein sequence ID" value="GES33274.1"/>
    <property type="molecule type" value="Genomic_DNA"/>
</dbReference>
<reference evidence="2 3" key="1">
    <citation type="submission" date="2019-10" db="EMBL/GenBank/DDBJ databases">
        <title>Whole genome shotgun sequence of Streptomyces angustmyceticus NBRC 3934.</title>
        <authorList>
            <person name="Hosoyama A."/>
            <person name="Ichikawa N."/>
            <person name="Kimura A."/>
            <person name="Kitahashi Y."/>
            <person name="Komaki H."/>
            <person name="Uohara A."/>
        </authorList>
    </citation>
    <scope>NUCLEOTIDE SEQUENCE [LARGE SCALE GENOMIC DNA]</scope>
    <source>
        <strain evidence="2 3">NBRC 3934</strain>
    </source>
</reference>
<keyword evidence="3" id="KW-1185">Reference proteome</keyword>
<feature type="region of interest" description="Disordered" evidence="1">
    <location>
        <begin position="1"/>
        <end position="20"/>
    </location>
</feature>
<organism evidence="2 3">
    <name type="scientific">Streptomyces angustmyceticus</name>
    <dbReference type="NCBI Taxonomy" id="285578"/>
    <lineage>
        <taxon>Bacteria</taxon>
        <taxon>Bacillati</taxon>
        <taxon>Actinomycetota</taxon>
        <taxon>Actinomycetes</taxon>
        <taxon>Kitasatosporales</taxon>
        <taxon>Streptomycetaceae</taxon>
        <taxon>Streptomyces</taxon>
    </lineage>
</organism>
<sequence length="64" mass="7128">MTREEHDMGIGKKTRNMGHIVEGMAKETTGKALGNKSLQRRGSAEVAMGRMRQAVEKGRHALRH</sequence>
<gene>
    <name evidence="2" type="ORF">San01_57620</name>
</gene>
<dbReference type="AlphaFoldDB" id="A0A5J4LL95"/>
<protein>
    <recommendedName>
        <fullName evidence="4">CsbD-like domain-containing protein</fullName>
    </recommendedName>
</protein>
<dbReference type="Proteomes" id="UP000325598">
    <property type="component" value="Unassembled WGS sequence"/>
</dbReference>
<feature type="compositionally biased region" description="Basic and acidic residues" evidence="1">
    <location>
        <begin position="53"/>
        <end position="64"/>
    </location>
</feature>
<evidence type="ECO:0008006" key="4">
    <source>
        <dbReference type="Google" id="ProtNLM"/>
    </source>
</evidence>
<accession>A0A5J4LL95</accession>